<keyword evidence="3" id="KW-0560">Oxidoreductase</keyword>
<dbReference type="GO" id="GO:0005576">
    <property type="term" value="C:extracellular region"/>
    <property type="evidence" value="ECO:0007669"/>
    <property type="project" value="UniProtKB-SubCell"/>
</dbReference>
<accession>A0A7R9KQ63</accession>
<dbReference type="GO" id="GO:0020037">
    <property type="term" value="F:heme binding"/>
    <property type="evidence" value="ECO:0007669"/>
    <property type="project" value="InterPro"/>
</dbReference>
<evidence type="ECO:0000313" key="6">
    <source>
        <dbReference type="EMBL" id="CAD7627344.1"/>
    </source>
</evidence>
<comment type="subcellular location">
    <subcellularLocation>
        <location evidence="1">Secreted</location>
    </subcellularLocation>
</comment>
<sequence length="649" mass="74480">YASVLALFVLPSAKIKHISLEDIDRAAADAHRFIENYIKTERELIDKGVFQRHGSTQSQHQAFFGPFDENQFQLTKGGFINLLTTIKIKERFKLTNEEARDGLWKYSLENTELEKYCLQEPVCKLSKYRTPDGSCNNLQRPLWGKFGSTHWKTQNWKSVSRISVTGEELPGARVVSLAAATDSNINDKKFTLFVMQWGQFIDHDLTLSASTRASTGEGLICCQDAETAGVRNFRHPSCLPIPIPRNDPFYSKHRQTCMNFVRNAPSPRANCALGHREQMNTLTHIIDGSMVYGSDADRMKHLREFKRGDVRVNEQTGLAMLHNLLLREHNRIAEILLQLNPRWSDETVYQESRRIVAAEIQHITYNEWSPLIIGRSVMKEFNILPKTYGYTFDYDPKLNPNIINSFATAAYRFHTLIQGFIELMDSKGRVTEKLQLRNLFNNPQSLYRNGAFDEYLNGYAGEPTQTFDKFFTQELTEHLFEERNTGFGMDLIALNIQRGREHGLPGYNAYRKICGLNPINSFNESVDDIDLFIAGNHEKRVSDAVVGPTFACILAEQQRRGKLGDRFWYENGDMAHSFSEDQLREIRKTSLARLICDNGDQIKIMQPLAFLQPINWNARISCDKIAKVNLQYWKGEKDFGSSARLSERN</sequence>
<dbReference type="PRINTS" id="PR00457">
    <property type="entry name" value="ANPEROXIDASE"/>
</dbReference>
<dbReference type="OrthoDB" id="823504at2759"/>
<dbReference type="EMBL" id="OC859221">
    <property type="protein sequence ID" value="CAD7627344.1"/>
    <property type="molecule type" value="Genomic_DNA"/>
</dbReference>
<dbReference type="AlphaFoldDB" id="A0A7R9KQ63"/>
<name>A0A7R9KQ63_9ACAR</name>
<dbReference type="PANTHER" id="PTHR11475">
    <property type="entry name" value="OXIDASE/PEROXIDASE"/>
    <property type="match status" value="1"/>
</dbReference>
<gene>
    <name evidence="6" type="ORF">OSB1V03_LOCUS7771</name>
</gene>
<dbReference type="EMBL" id="CAJPIZ010004646">
    <property type="protein sequence ID" value="CAG2107774.1"/>
    <property type="molecule type" value="Genomic_DNA"/>
</dbReference>
<keyword evidence="5" id="KW-0349">Heme</keyword>
<dbReference type="GO" id="GO:0046872">
    <property type="term" value="F:metal ion binding"/>
    <property type="evidence" value="ECO:0007669"/>
    <property type="project" value="UniProtKB-KW"/>
</dbReference>
<dbReference type="InterPro" id="IPR019791">
    <property type="entry name" value="Haem_peroxidase_animal"/>
</dbReference>
<proteinExistence type="predicted"/>
<evidence type="ECO:0000256" key="4">
    <source>
        <dbReference type="ARBA" id="ARBA00023180"/>
    </source>
</evidence>
<dbReference type="InterPro" id="IPR010255">
    <property type="entry name" value="Haem_peroxidase_sf"/>
</dbReference>
<dbReference type="PROSITE" id="PS50292">
    <property type="entry name" value="PEROXIDASE_3"/>
    <property type="match status" value="1"/>
</dbReference>
<dbReference type="GO" id="GO:0006979">
    <property type="term" value="P:response to oxidative stress"/>
    <property type="evidence" value="ECO:0007669"/>
    <property type="project" value="InterPro"/>
</dbReference>
<keyword evidence="2" id="KW-0964">Secreted</keyword>
<evidence type="ECO:0000256" key="5">
    <source>
        <dbReference type="PIRSR" id="PIRSR619791-2"/>
    </source>
</evidence>
<keyword evidence="5" id="KW-0479">Metal-binding</keyword>
<protein>
    <recommendedName>
        <fullName evidence="8">Peroxidase</fullName>
    </recommendedName>
</protein>
<keyword evidence="4" id="KW-0325">Glycoprotein</keyword>
<feature type="binding site" description="axial binding residue" evidence="5">
    <location>
        <position position="414"/>
    </location>
    <ligand>
        <name>heme b</name>
        <dbReference type="ChEBI" id="CHEBI:60344"/>
    </ligand>
    <ligandPart>
        <name>Fe</name>
        <dbReference type="ChEBI" id="CHEBI:18248"/>
    </ligandPart>
</feature>
<dbReference type="InterPro" id="IPR037120">
    <property type="entry name" value="Haem_peroxidase_sf_animal"/>
</dbReference>
<keyword evidence="3" id="KW-0575">Peroxidase</keyword>
<dbReference type="PANTHER" id="PTHR11475:SF4">
    <property type="entry name" value="CHORION PEROXIDASE"/>
    <property type="match status" value="1"/>
</dbReference>
<dbReference type="Gene3D" id="1.10.640.10">
    <property type="entry name" value="Haem peroxidase domain superfamily, animal type"/>
    <property type="match status" value="1"/>
</dbReference>
<evidence type="ECO:0000256" key="1">
    <source>
        <dbReference type="ARBA" id="ARBA00004613"/>
    </source>
</evidence>
<dbReference type="Pfam" id="PF03098">
    <property type="entry name" value="An_peroxidase"/>
    <property type="match status" value="1"/>
</dbReference>
<keyword evidence="5" id="KW-0408">Iron</keyword>
<keyword evidence="7" id="KW-1185">Reference proteome</keyword>
<evidence type="ECO:0000256" key="3">
    <source>
        <dbReference type="ARBA" id="ARBA00022559"/>
    </source>
</evidence>
<dbReference type="CDD" id="cd09823">
    <property type="entry name" value="peroxinectin_like"/>
    <property type="match status" value="1"/>
</dbReference>
<dbReference type="Proteomes" id="UP000759131">
    <property type="component" value="Unassembled WGS sequence"/>
</dbReference>
<reference evidence="6" key="1">
    <citation type="submission" date="2020-11" db="EMBL/GenBank/DDBJ databases">
        <authorList>
            <person name="Tran Van P."/>
        </authorList>
    </citation>
    <scope>NUCLEOTIDE SEQUENCE</scope>
</reference>
<organism evidence="6">
    <name type="scientific">Medioppia subpectinata</name>
    <dbReference type="NCBI Taxonomy" id="1979941"/>
    <lineage>
        <taxon>Eukaryota</taxon>
        <taxon>Metazoa</taxon>
        <taxon>Ecdysozoa</taxon>
        <taxon>Arthropoda</taxon>
        <taxon>Chelicerata</taxon>
        <taxon>Arachnida</taxon>
        <taxon>Acari</taxon>
        <taxon>Acariformes</taxon>
        <taxon>Sarcoptiformes</taxon>
        <taxon>Oribatida</taxon>
        <taxon>Brachypylina</taxon>
        <taxon>Oppioidea</taxon>
        <taxon>Oppiidae</taxon>
        <taxon>Medioppia</taxon>
    </lineage>
</organism>
<dbReference type="SUPFAM" id="SSF48113">
    <property type="entry name" value="Heme-dependent peroxidases"/>
    <property type="match status" value="1"/>
</dbReference>
<evidence type="ECO:0008006" key="8">
    <source>
        <dbReference type="Google" id="ProtNLM"/>
    </source>
</evidence>
<evidence type="ECO:0000313" key="7">
    <source>
        <dbReference type="Proteomes" id="UP000759131"/>
    </source>
</evidence>
<evidence type="ECO:0000256" key="2">
    <source>
        <dbReference type="ARBA" id="ARBA00022525"/>
    </source>
</evidence>
<feature type="non-terminal residue" evidence="6">
    <location>
        <position position="649"/>
    </location>
</feature>
<dbReference type="GO" id="GO:0004601">
    <property type="term" value="F:peroxidase activity"/>
    <property type="evidence" value="ECO:0007669"/>
    <property type="project" value="UniProtKB-KW"/>
</dbReference>